<name>A0ABY4E2S3_9NEIS</name>
<sequence length="333" mass="37214">MSTDLIYTMVPITFRLDLKDPFIFTAHHVDHYPRGNADMGPLEGAPTAGPFNMYYSQTGVPGFPAHPHTGFETITIVDSGMVDHFDSLGSCGRYGHGDVQWLSTGHGVQHAEMFPLLSQEHDNPLELFQIWFNSSAEQKQAPAAYKMMWAEKIPHLDHQDSAGKHTDVRVISGQLHDVAALERPVNSWAHAPEHKVNIFMLTLQAGASMTLPATTASSNRFCYFYRGNEILVAGTAVAERHLMQLRPDADIHLQAGDTEARILWLEGEPIGEPVAMRGPFVLNSEAQLNDAFARFRATQFGGWPWEHSAPVFEREQQRFASYRNGAELDYPND</sequence>
<evidence type="ECO:0000259" key="4">
    <source>
        <dbReference type="Pfam" id="PF05726"/>
    </source>
</evidence>
<dbReference type="Gene3D" id="2.60.120.10">
    <property type="entry name" value="Jelly Rolls"/>
    <property type="match status" value="2"/>
</dbReference>
<dbReference type="InterPro" id="IPR012093">
    <property type="entry name" value="Pirin"/>
</dbReference>
<dbReference type="InterPro" id="IPR008778">
    <property type="entry name" value="Pirin_C_dom"/>
</dbReference>
<evidence type="ECO:0000313" key="5">
    <source>
        <dbReference type="EMBL" id="UOO90061.1"/>
    </source>
</evidence>
<evidence type="ECO:0000259" key="3">
    <source>
        <dbReference type="Pfam" id="PF02678"/>
    </source>
</evidence>
<evidence type="ECO:0000256" key="2">
    <source>
        <dbReference type="RuleBase" id="RU003457"/>
    </source>
</evidence>
<reference evidence="5 6" key="1">
    <citation type="journal article" date="2022" name="Res Sq">
        <title>Evolution of multicellular longitudinally dividing oral cavity symbionts (Neisseriaceae).</title>
        <authorList>
            <person name="Nyongesa S."/>
            <person name="Weber P."/>
            <person name="Bernet E."/>
            <person name="Pullido F."/>
            <person name="Nieckarz M."/>
            <person name="Delaby M."/>
            <person name="Nieves C."/>
            <person name="Viehboeck T."/>
            <person name="Krause N."/>
            <person name="Rivera-Millot A."/>
            <person name="Nakamura A."/>
            <person name="Vischer N."/>
            <person name="VanNieuwenhze M."/>
            <person name="Brun Y."/>
            <person name="Cava F."/>
            <person name="Bulgheresi S."/>
            <person name="Veyrier F."/>
        </authorList>
    </citation>
    <scope>NUCLEOTIDE SEQUENCE [LARGE SCALE GENOMIC DNA]</scope>
    <source>
        <strain evidence="5 6">SN4</strain>
    </source>
</reference>
<organism evidence="5 6">
    <name type="scientific">Vitreoscilla massiliensis</name>
    <dbReference type="NCBI Taxonomy" id="1689272"/>
    <lineage>
        <taxon>Bacteria</taxon>
        <taxon>Pseudomonadati</taxon>
        <taxon>Pseudomonadota</taxon>
        <taxon>Betaproteobacteria</taxon>
        <taxon>Neisseriales</taxon>
        <taxon>Neisseriaceae</taxon>
        <taxon>Vitreoscilla</taxon>
    </lineage>
</organism>
<dbReference type="PANTHER" id="PTHR13903">
    <property type="entry name" value="PIRIN-RELATED"/>
    <property type="match status" value="1"/>
</dbReference>
<dbReference type="InterPro" id="IPR011051">
    <property type="entry name" value="RmlC_Cupin_sf"/>
</dbReference>
<dbReference type="RefSeq" id="WP_058356039.1">
    <property type="nucleotide sequence ID" value="NZ_CABKVG010000008.1"/>
</dbReference>
<dbReference type="Pfam" id="PF05726">
    <property type="entry name" value="Pirin_C"/>
    <property type="match status" value="1"/>
</dbReference>
<dbReference type="CDD" id="cd02247">
    <property type="entry name" value="cupin_pirin_C"/>
    <property type="match status" value="1"/>
</dbReference>
<dbReference type="Pfam" id="PF02678">
    <property type="entry name" value="Pirin"/>
    <property type="match status" value="1"/>
</dbReference>
<proteinExistence type="inferred from homology"/>
<dbReference type="InterPro" id="IPR003829">
    <property type="entry name" value="Pirin_N_dom"/>
</dbReference>
<dbReference type="EMBL" id="CP091511">
    <property type="protein sequence ID" value="UOO90061.1"/>
    <property type="molecule type" value="Genomic_DNA"/>
</dbReference>
<keyword evidence="6" id="KW-1185">Reference proteome</keyword>
<feature type="domain" description="Pirin C-terminal" evidence="4">
    <location>
        <begin position="201"/>
        <end position="301"/>
    </location>
</feature>
<accession>A0ABY4E2S3</accession>
<evidence type="ECO:0000313" key="6">
    <source>
        <dbReference type="Proteomes" id="UP000832011"/>
    </source>
</evidence>
<dbReference type="SUPFAM" id="SSF51182">
    <property type="entry name" value="RmlC-like cupins"/>
    <property type="match status" value="1"/>
</dbReference>
<dbReference type="Proteomes" id="UP000832011">
    <property type="component" value="Chromosome"/>
</dbReference>
<protein>
    <submittedName>
        <fullName evidence="5">Pirin family protein</fullName>
    </submittedName>
</protein>
<feature type="domain" description="Pirin N-terminal" evidence="3">
    <location>
        <begin position="49"/>
        <end position="131"/>
    </location>
</feature>
<evidence type="ECO:0000256" key="1">
    <source>
        <dbReference type="ARBA" id="ARBA00008416"/>
    </source>
</evidence>
<gene>
    <name evidence="5" type="ORF">LVJ82_03465</name>
</gene>
<dbReference type="InterPro" id="IPR014710">
    <property type="entry name" value="RmlC-like_jellyroll"/>
</dbReference>
<dbReference type="PANTHER" id="PTHR13903:SF8">
    <property type="entry name" value="PIRIN"/>
    <property type="match status" value="1"/>
</dbReference>
<comment type="similarity">
    <text evidence="1 2">Belongs to the pirin family.</text>
</comment>